<accession>A0A183G4F9</accession>
<dbReference type="AlphaFoldDB" id="A0A183G4F9"/>
<dbReference type="Proteomes" id="UP000050761">
    <property type="component" value="Unassembled WGS sequence"/>
</dbReference>
<dbReference type="EMBL" id="UZAH01029394">
    <property type="protein sequence ID" value="VDP05825.1"/>
    <property type="molecule type" value="Genomic_DNA"/>
</dbReference>
<organism evidence="3 4">
    <name type="scientific">Heligmosomoides polygyrus</name>
    <name type="common">Parasitic roundworm</name>
    <dbReference type="NCBI Taxonomy" id="6339"/>
    <lineage>
        <taxon>Eukaryota</taxon>
        <taxon>Metazoa</taxon>
        <taxon>Ecdysozoa</taxon>
        <taxon>Nematoda</taxon>
        <taxon>Chromadorea</taxon>
        <taxon>Rhabditida</taxon>
        <taxon>Rhabditina</taxon>
        <taxon>Rhabditomorpha</taxon>
        <taxon>Strongyloidea</taxon>
        <taxon>Heligmosomidae</taxon>
        <taxon>Heligmosomoides</taxon>
    </lineage>
</organism>
<reference evidence="4" key="2">
    <citation type="submission" date="2019-09" db="UniProtKB">
        <authorList>
            <consortium name="WormBaseParasite"/>
        </authorList>
    </citation>
    <scope>IDENTIFICATION</scope>
</reference>
<keyword evidence="3" id="KW-1185">Reference proteome</keyword>
<gene>
    <name evidence="2" type="ORF">HPBE_LOCUS16397</name>
</gene>
<dbReference type="WBParaSite" id="HPBE_0001640201-mRNA-1">
    <property type="protein sequence ID" value="HPBE_0001640201-mRNA-1"/>
    <property type="gene ID" value="HPBE_0001640201"/>
</dbReference>
<evidence type="ECO:0000313" key="3">
    <source>
        <dbReference type="Proteomes" id="UP000050761"/>
    </source>
</evidence>
<feature type="region of interest" description="Disordered" evidence="1">
    <location>
        <begin position="1"/>
        <end position="28"/>
    </location>
</feature>
<dbReference type="OrthoDB" id="418748at2759"/>
<sequence>MENPTQTMIRRRNGISVKARASPESDAQNPVRNLCCSFYIGEDNNSTEVGIAVAESLKVSVAAVQRINVRIMSLRLDTKSYWTIMSVYALQTGCTEHDKDGISRSSGP</sequence>
<evidence type="ECO:0000313" key="2">
    <source>
        <dbReference type="EMBL" id="VDP05825.1"/>
    </source>
</evidence>
<evidence type="ECO:0000256" key="1">
    <source>
        <dbReference type="SAM" id="MobiDB-lite"/>
    </source>
</evidence>
<reference evidence="2 3" key="1">
    <citation type="submission" date="2018-11" db="EMBL/GenBank/DDBJ databases">
        <authorList>
            <consortium name="Pathogen Informatics"/>
        </authorList>
    </citation>
    <scope>NUCLEOTIDE SEQUENCE [LARGE SCALE GENOMIC DNA]</scope>
</reference>
<proteinExistence type="predicted"/>
<evidence type="ECO:0000313" key="4">
    <source>
        <dbReference type="WBParaSite" id="HPBE_0001640201-mRNA-1"/>
    </source>
</evidence>
<accession>A0A3P8BGI8</accession>
<protein>
    <submittedName>
        <fullName evidence="2 4">Uncharacterized protein</fullName>
    </submittedName>
</protein>
<name>A0A183G4F9_HELPZ</name>